<feature type="compositionally biased region" description="Polar residues" evidence="2">
    <location>
        <begin position="273"/>
        <end position="287"/>
    </location>
</feature>
<feature type="compositionally biased region" description="Low complexity" evidence="2">
    <location>
        <begin position="363"/>
        <end position="380"/>
    </location>
</feature>
<evidence type="ECO:0000256" key="2">
    <source>
        <dbReference type="SAM" id="MobiDB-lite"/>
    </source>
</evidence>
<accession>A0ABR3YQU7</accession>
<evidence type="ECO:0000259" key="3">
    <source>
        <dbReference type="Pfam" id="PF00439"/>
    </source>
</evidence>
<dbReference type="PANTHER" id="PTHR15398">
    <property type="entry name" value="BROMODOMAIN-CONTAINING PROTEIN 8"/>
    <property type="match status" value="1"/>
</dbReference>
<organism evidence="4 5">
    <name type="scientific">Sporothrix stenoceras</name>
    <dbReference type="NCBI Taxonomy" id="5173"/>
    <lineage>
        <taxon>Eukaryota</taxon>
        <taxon>Fungi</taxon>
        <taxon>Dikarya</taxon>
        <taxon>Ascomycota</taxon>
        <taxon>Pezizomycotina</taxon>
        <taxon>Sordariomycetes</taxon>
        <taxon>Sordariomycetidae</taxon>
        <taxon>Ophiostomatales</taxon>
        <taxon>Ophiostomataceae</taxon>
        <taxon>Sporothrix</taxon>
    </lineage>
</organism>
<gene>
    <name evidence="4" type="ORF">Sste5346_008387</name>
</gene>
<feature type="region of interest" description="Disordered" evidence="2">
    <location>
        <begin position="174"/>
        <end position="682"/>
    </location>
</feature>
<dbReference type="InterPro" id="IPR036427">
    <property type="entry name" value="Bromodomain-like_sf"/>
</dbReference>
<feature type="compositionally biased region" description="Acidic residues" evidence="2">
    <location>
        <begin position="897"/>
        <end position="913"/>
    </location>
</feature>
<dbReference type="InterPro" id="IPR001487">
    <property type="entry name" value="Bromodomain"/>
</dbReference>
<feature type="compositionally biased region" description="Low complexity" evidence="2">
    <location>
        <begin position="406"/>
        <end position="427"/>
    </location>
</feature>
<keyword evidence="5" id="KW-1185">Reference proteome</keyword>
<dbReference type="EMBL" id="JAWCUI010000064">
    <property type="protein sequence ID" value="KAL1890233.1"/>
    <property type="molecule type" value="Genomic_DNA"/>
</dbReference>
<feature type="compositionally biased region" description="Acidic residues" evidence="2">
    <location>
        <begin position="833"/>
        <end position="843"/>
    </location>
</feature>
<evidence type="ECO:0000313" key="5">
    <source>
        <dbReference type="Proteomes" id="UP001583186"/>
    </source>
</evidence>
<feature type="compositionally biased region" description="Basic and acidic residues" evidence="2">
    <location>
        <begin position="90"/>
        <end position="101"/>
    </location>
</feature>
<feature type="compositionally biased region" description="Low complexity" evidence="2">
    <location>
        <begin position="293"/>
        <end position="330"/>
    </location>
</feature>
<dbReference type="SUPFAM" id="SSF47370">
    <property type="entry name" value="Bromodomain"/>
    <property type="match status" value="1"/>
</dbReference>
<feature type="compositionally biased region" description="Low complexity" evidence="2">
    <location>
        <begin position="219"/>
        <end position="228"/>
    </location>
</feature>
<evidence type="ECO:0000256" key="1">
    <source>
        <dbReference type="ARBA" id="ARBA00023117"/>
    </source>
</evidence>
<dbReference type="Gene3D" id="1.20.920.10">
    <property type="entry name" value="Bromodomain-like"/>
    <property type="match status" value="1"/>
</dbReference>
<feature type="compositionally biased region" description="Acidic residues" evidence="2">
    <location>
        <begin position="929"/>
        <end position="938"/>
    </location>
</feature>
<evidence type="ECO:0000313" key="4">
    <source>
        <dbReference type="EMBL" id="KAL1890233.1"/>
    </source>
</evidence>
<dbReference type="Pfam" id="PF00439">
    <property type="entry name" value="Bromodomain"/>
    <property type="match status" value="1"/>
</dbReference>
<feature type="domain" description="Bromo" evidence="3">
    <location>
        <begin position="715"/>
        <end position="821"/>
    </location>
</feature>
<comment type="caution">
    <text evidence="4">The sequence shown here is derived from an EMBL/GenBank/DDBJ whole genome shotgun (WGS) entry which is preliminary data.</text>
</comment>
<name>A0ABR3YQU7_9PEZI</name>
<feature type="compositionally biased region" description="Acidic residues" evidence="2">
    <location>
        <begin position="566"/>
        <end position="578"/>
    </location>
</feature>
<feature type="compositionally biased region" description="Low complexity" evidence="2">
    <location>
        <begin position="174"/>
        <end position="207"/>
    </location>
</feature>
<feature type="compositionally biased region" description="Polar residues" evidence="2">
    <location>
        <begin position="396"/>
        <end position="405"/>
    </location>
</feature>
<feature type="region of interest" description="Disordered" evidence="2">
    <location>
        <begin position="78"/>
        <end position="105"/>
    </location>
</feature>
<feature type="compositionally biased region" description="Pro residues" evidence="2">
    <location>
        <begin position="461"/>
        <end position="478"/>
    </location>
</feature>
<feature type="compositionally biased region" description="Basic and acidic residues" evidence="2">
    <location>
        <begin position="914"/>
        <end position="928"/>
    </location>
</feature>
<sequence length="951" mass="100965">MTTTTSSSSSFTPLESLLLFQSILKHGVEPDAFGRIADVLRQNPFIKSDDRYNADRLTGEALQQLFVNLLREFDSSASESAGGAAGSGEAADKNADTKDKNAAGSTADAQLPTLVERLYVRYRDNIVHAIREDERCIEKVQAEIKLLEQQAAGGGGRGAHAKAAAAAAAQNKLQQQQQQQQQHVAQQQQLQAGQAGSAASSRSNSASAPPPSARHTPEQHQQQHPSQQRASSNVPLLPATARPPNQQNQQQQQQQQPNQPTPADAASSSTPSRLNTASPALQQQTRPQLAPLAPAITPASPSQSQPPSRTPSAVAIQPSQPSQPTQPTQPLQHTRPPSVAASTTSSQPASRPISPAQPPPHIAPAQQQQAVVPPNANAAQIQTLPPKTAAPPLHTPGTQTPTIPNSPSMTQSAQSAAAAASSVPPSQVGTPRPLVPATQQQQKHLPIAPTPTPQQFQRVPGGPPSTPGPGPGLVPRPPLPEHVRIAGGPPSRTPTPIQSPRPNFPHTPVQGIAAQAAMFLPRGSGTRWKPSDPTPSTPGPDVGDMASPAYEPLSPVQPSAAAAASDGDDGVNDDDDDAATSPVSPSASAQRQSRNLRRPQQHLTTATAPTATTRTRGRPSRHSRSQDDDGHPIKAEASTPNVGDINDIEMGDDSRAALKRKRGNGDDDDESVNLFLNTTTKPDPSVLARRRLVGPPTPPTHVLWMRGFPKISASALDQISSHRHANMFAHKIRDRDAPGYGSIVRHPVDLKSIRMAITQGNKAANAAVSTLSEEERDSGNSSVWLPINADLVPPRGIINSSQLECELVHMFANAVMYNPDSHRGPGLSFLVGEADDDDDDDPANADNTRYKVDEDGVVNDTRDMYVEVEKLLSEMRSAERQRGMPAPPVGARGLDLPLDDVEAAAEGSDDDKVDDDKTVKNDKEKTDKNDDDAADDEGSGTVKRRRITRGQ</sequence>
<dbReference type="PANTHER" id="PTHR15398:SF4">
    <property type="entry name" value="BROMODOMAIN-CONTAINING PROTEIN 8 ISOFORM X1"/>
    <property type="match status" value="1"/>
</dbReference>
<feature type="compositionally biased region" description="Low complexity" evidence="2">
    <location>
        <begin position="243"/>
        <end position="272"/>
    </location>
</feature>
<feature type="compositionally biased region" description="Basic and acidic residues" evidence="2">
    <location>
        <begin position="624"/>
        <end position="634"/>
    </location>
</feature>
<protein>
    <recommendedName>
        <fullName evidence="3">Bromo domain-containing protein</fullName>
    </recommendedName>
</protein>
<feature type="compositionally biased region" description="Low complexity" evidence="2">
    <location>
        <begin position="604"/>
        <end position="614"/>
    </location>
</feature>
<feature type="region of interest" description="Disordered" evidence="2">
    <location>
        <begin position="876"/>
        <end position="951"/>
    </location>
</feature>
<feature type="compositionally biased region" description="Basic residues" evidence="2">
    <location>
        <begin position="942"/>
        <end position="951"/>
    </location>
</feature>
<proteinExistence type="predicted"/>
<reference evidence="4 5" key="1">
    <citation type="journal article" date="2024" name="IMA Fungus">
        <title>IMA Genome - F19 : A genome assembly and annotation guide to empower mycologists, including annotated draft genome sequences of Ceratocystis pirilliformis, Diaporthe australafricana, Fusarium ophioides, Paecilomyces lecythidis, and Sporothrix stenoceras.</title>
        <authorList>
            <person name="Aylward J."/>
            <person name="Wilson A.M."/>
            <person name="Visagie C.M."/>
            <person name="Spraker J."/>
            <person name="Barnes I."/>
            <person name="Buitendag C."/>
            <person name="Ceriani C."/>
            <person name="Del Mar Angel L."/>
            <person name="du Plessis D."/>
            <person name="Fuchs T."/>
            <person name="Gasser K."/>
            <person name="Kramer D."/>
            <person name="Li W."/>
            <person name="Munsamy K."/>
            <person name="Piso A."/>
            <person name="Price J.L."/>
            <person name="Sonnekus B."/>
            <person name="Thomas C."/>
            <person name="van der Nest A."/>
            <person name="van Dijk A."/>
            <person name="van Heerden A."/>
            <person name="van Vuuren N."/>
            <person name="Yilmaz N."/>
            <person name="Duong T.A."/>
            <person name="van der Merwe N.A."/>
            <person name="Wingfield M.J."/>
            <person name="Wingfield B.D."/>
        </authorList>
    </citation>
    <scope>NUCLEOTIDE SEQUENCE [LARGE SCALE GENOMIC DNA]</scope>
    <source>
        <strain evidence="4 5">CMW 5346</strain>
    </source>
</reference>
<feature type="compositionally biased region" description="Low complexity" evidence="2">
    <location>
        <begin position="579"/>
        <end position="589"/>
    </location>
</feature>
<dbReference type="Proteomes" id="UP001583186">
    <property type="component" value="Unassembled WGS sequence"/>
</dbReference>
<feature type="region of interest" description="Disordered" evidence="2">
    <location>
        <begin position="827"/>
        <end position="855"/>
    </location>
</feature>
<feature type="compositionally biased region" description="Pro residues" evidence="2">
    <location>
        <begin position="491"/>
        <end position="505"/>
    </location>
</feature>
<keyword evidence="1" id="KW-0103">Bromodomain</keyword>